<dbReference type="InterPro" id="IPR010730">
    <property type="entry name" value="HET"/>
</dbReference>
<name>A0AAN6PVS6_9PEZI</name>
<evidence type="ECO:0000313" key="3">
    <source>
        <dbReference type="Proteomes" id="UP001305647"/>
    </source>
</evidence>
<dbReference type="PANTHER" id="PTHR33112:SF10">
    <property type="entry name" value="TOL"/>
    <property type="match status" value="1"/>
</dbReference>
<dbReference type="EMBL" id="MU863713">
    <property type="protein sequence ID" value="KAK4096472.1"/>
    <property type="molecule type" value="Genomic_DNA"/>
</dbReference>
<dbReference type="Pfam" id="PF06985">
    <property type="entry name" value="HET"/>
    <property type="match status" value="1"/>
</dbReference>
<feature type="domain" description="Heterokaryon incompatibility" evidence="1">
    <location>
        <begin position="73"/>
        <end position="220"/>
    </location>
</feature>
<reference evidence="2" key="2">
    <citation type="submission" date="2023-05" db="EMBL/GenBank/DDBJ databases">
        <authorList>
            <consortium name="Lawrence Berkeley National Laboratory"/>
            <person name="Steindorff A."/>
            <person name="Hensen N."/>
            <person name="Bonometti L."/>
            <person name="Westerberg I."/>
            <person name="Brannstrom I.O."/>
            <person name="Guillou S."/>
            <person name="Cros-Aarteil S."/>
            <person name="Calhoun S."/>
            <person name="Haridas S."/>
            <person name="Kuo A."/>
            <person name="Mondo S."/>
            <person name="Pangilinan J."/>
            <person name="Riley R."/>
            <person name="Labutti K."/>
            <person name="Andreopoulos B."/>
            <person name="Lipzen A."/>
            <person name="Chen C."/>
            <person name="Yanf M."/>
            <person name="Daum C."/>
            <person name="Ng V."/>
            <person name="Clum A."/>
            <person name="Ohm R."/>
            <person name="Martin F."/>
            <person name="Silar P."/>
            <person name="Natvig D."/>
            <person name="Lalanne C."/>
            <person name="Gautier V."/>
            <person name="Ament-Velasquez S.L."/>
            <person name="Kruys A."/>
            <person name="Hutchinson M.I."/>
            <person name="Powell A.J."/>
            <person name="Barry K."/>
            <person name="Miller A.N."/>
            <person name="Grigoriev I.V."/>
            <person name="Debuchy R."/>
            <person name="Gladieux P."/>
            <person name="Thoren M.H."/>
            <person name="Johannesson H."/>
        </authorList>
    </citation>
    <scope>NUCLEOTIDE SEQUENCE</scope>
    <source>
        <strain evidence="2">CBS 757.83</strain>
    </source>
</reference>
<evidence type="ECO:0000313" key="2">
    <source>
        <dbReference type="EMBL" id="KAK4096472.1"/>
    </source>
</evidence>
<organism evidence="2 3">
    <name type="scientific">Parathielavia hyrcaniae</name>
    <dbReference type="NCBI Taxonomy" id="113614"/>
    <lineage>
        <taxon>Eukaryota</taxon>
        <taxon>Fungi</taxon>
        <taxon>Dikarya</taxon>
        <taxon>Ascomycota</taxon>
        <taxon>Pezizomycotina</taxon>
        <taxon>Sordariomycetes</taxon>
        <taxon>Sordariomycetidae</taxon>
        <taxon>Sordariales</taxon>
        <taxon>Chaetomiaceae</taxon>
        <taxon>Parathielavia</taxon>
    </lineage>
</organism>
<accession>A0AAN6PVS6</accession>
<keyword evidence="3" id="KW-1185">Reference proteome</keyword>
<proteinExistence type="predicted"/>
<evidence type="ECO:0000259" key="1">
    <source>
        <dbReference type="Pfam" id="PF06985"/>
    </source>
</evidence>
<dbReference type="PANTHER" id="PTHR33112">
    <property type="entry name" value="DOMAIN PROTEIN, PUTATIVE-RELATED"/>
    <property type="match status" value="1"/>
</dbReference>
<dbReference type="AlphaFoldDB" id="A0AAN6PVS6"/>
<gene>
    <name evidence="2" type="ORF">N658DRAFT_458680</name>
</gene>
<dbReference type="Proteomes" id="UP001305647">
    <property type="component" value="Unassembled WGS sequence"/>
</dbReference>
<protein>
    <submittedName>
        <fullName evidence="2">HET-domain-containing protein</fullName>
    </submittedName>
</protein>
<comment type="caution">
    <text evidence="2">The sequence shown here is derived from an EMBL/GenBank/DDBJ whole genome shotgun (WGS) entry which is preliminary data.</text>
</comment>
<reference evidence="2" key="1">
    <citation type="journal article" date="2023" name="Mol. Phylogenet. Evol.">
        <title>Genome-scale phylogeny and comparative genomics of the fungal order Sordariales.</title>
        <authorList>
            <person name="Hensen N."/>
            <person name="Bonometti L."/>
            <person name="Westerberg I."/>
            <person name="Brannstrom I.O."/>
            <person name="Guillou S."/>
            <person name="Cros-Aarteil S."/>
            <person name="Calhoun S."/>
            <person name="Haridas S."/>
            <person name="Kuo A."/>
            <person name="Mondo S."/>
            <person name="Pangilinan J."/>
            <person name="Riley R."/>
            <person name="LaButti K."/>
            <person name="Andreopoulos B."/>
            <person name="Lipzen A."/>
            <person name="Chen C."/>
            <person name="Yan M."/>
            <person name="Daum C."/>
            <person name="Ng V."/>
            <person name="Clum A."/>
            <person name="Steindorff A."/>
            <person name="Ohm R.A."/>
            <person name="Martin F."/>
            <person name="Silar P."/>
            <person name="Natvig D.O."/>
            <person name="Lalanne C."/>
            <person name="Gautier V."/>
            <person name="Ament-Velasquez S.L."/>
            <person name="Kruys A."/>
            <person name="Hutchinson M.I."/>
            <person name="Powell A.J."/>
            <person name="Barry K."/>
            <person name="Miller A.N."/>
            <person name="Grigoriev I.V."/>
            <person name="Debuchy R."/>
            <person name="Gladieux P."/>
            <person name="Hiltunen Thoren M."/>
            <person name="Johannesson H."/>
        </authorList>
    </citation>
    <scope>NUCLEOTIDE SEQUENCE</scope>
    <source>
        <strain evidence="2">CBS 757.83</strain>
    </source>
</reference>
<sequence length="536" mass="60222">MPKLSAWQGCPTTWDEKLLTIRVWLQNCSHDPNHTSCRPQPFVPSRLVSVGLDGLPPRLIHREKANGNENMEYAALSYCWGRLLPLRTTTTTLAQFTQELPPLLIPATFAEAMMIARAAGIPYIWIDALCIIQDDMEDWQREAATMDRVYGGSQLTIAASHSPDSSAGCFPLTTAEGHSSRDALFRHRGSGRYVRFYDGDVRDRPTLDNRLSSRGWSLQEQLLSPRVVSCLQPEMHWQCHGSHEVENGLSFGPVRDTERDARVPLRIPRMLQPQTTTLSPVRLRAAWEKVVETYSGRSLTFEQDRIPAVAGIIRHFASVMSDEPVLGLWKTTIARDMAWTRLWVRRPAKAPGDPLLPSWTWGACPGAATFLHLNEPLTDGPRKGLVQTDAKTHVRLLSWDVRWIGTPYTSPLRSACIQVEAPAMLIDMRPTEEEMGGPFRGYYQVFGENLTNTAGVFRYRCFGYFDRQDLTASATHLCLLLSTGRDGETGKVYEVFVIVEPVGLPEKGRYRRIGAARLTGATPSFDLRKTMSIVLE</sequence>